<dbReference type="Pfam" id="PF01075">
    <property type="entry name" value="Glyco_transf_9"/>
    <property type="match status" value="1"/>
</dbReference>
<sequence length="322" mass="36900">MYINLKSQKLLEIYSILPKHNNILWINISAPSLGDSLMDLSSRIMLKGRKVDLFTDNKNADLYKDDFIFSTIYTDKKQVDKNKYDLVIIDSYSTRSIHIKADIADSTPFVSMFGYYNGPEVNRVLFSYHQMNHLLGYIHNEDELNKIAKTSISISRRDKALIQKTKLPSNFVALAIGGEWNYRTYNKWDFVIEKLISQDNDLNIILVGSDNAKHSARVIMDKFSRYKVYNYVAKFSFNQTAEIISRAKILLCCDGGLMHSANAVNTTIVALFAMLTEEMQLTESISSFSLFDKDNVNNILVEDILNKYKEASIFVHNHPLDG</sequence>
<dbReference type="PANTHER" id="PTHR30160">
    <property type="entry name" value="TETRAACYLDISACCHARIDE 4'-KINASE-RELATED"/>
    <property type="match status" value="1"/>
</dbReference>
<dbReference type="InterPro" id="IPR051199">
    <property type="entry name" value="LPS_LOS_Heptosyltrfase"/>
</dbReference>
<keyword evidence="1" id="KW-0328">Glycosyltransferase</keyword>
<evidence type="ECO:0000313" key="3">
    <source>
        <dbReference type="EMBL" id="SVB80276.1"/>
    </source>
</evidence>
<dbReference type="InterPro" id="IPR002201">
    <property type="entry name" value="Glyco_trans_9"/>
</dbReference>
<accession>A0A382GYW3</accession>
<proteinExistence type="predicted"/>
<evidence type="ECO:0000256" key="2">
    <source>
        <dbReference type="ARBA" id="ARBA00022679"/>
    </source>
</evidence>
<keyword evidence="2" id="KW-0808">Transferase</keyword>
<dbReference type="GO" id="GO:0005829">
    <property type="term" value="C:cytosol"/>
    <property type="evidence" value="ECO:0007669"/>
    <property type="project" value="TreeGrafter"/>
</dbReference>
<name>A0A382GYW3_9ZZZZ</name>
<protein>
    <recommendedName>
        <fullName evidence="4">Heptosyltransferase</fullName>
    </recommendedName>
</protein>
<dbReference type="SUPFAM" id="SSF53756">
    <property type="entry name" value="UDP-Glycosyltransferase/glycogen phosphorylase"/>
    <property type="match status" value="1"/>
</dbReference>
<dbReference type="GO" id="GO:0008713">
    <property type="term" value="F:ADP-heptose-lipopolysaccharide heptosyltransferase activity"/>
    <property type="evidence" value="ECO:0007669"/>
    <property type="project" value="TreeGrafter"/>
</dbReference>
<organism evidence="3">
    <name type="scientific">marine metagenome</name>
    <dbReference type="NCBI Taxonomy" id="408172"/>
    <lineage>
        <taxon>unclassified sequences</taxon>
        <taxon>metagenomes</taxon>
        <taxon>ecological metagenomes</taxon>
    </lineage>
</organism>
<evidence type="ECO:0008006" key="4">
    <source>
        <dbReference type="Google" id="ProtNLM"/>
    </source>
</evidence>
<reference evidence="3" key="1">
    <citation type="submission" date="2018-05" db="EMBL/GenBank/DDBJ databases">
        <authorList>
            <person name="Lanie J.A."/>
            <person name="Ng W.-L."/>
            <person name="Kazmierczak K.M."/>
            <person name="Andrzejewski T.M."/>
            <person name="Davidsen T.M."/>
            <person name="Wayne K.J."/>
            <person name="Tettelin H."/>
            <person name="Glass J.I."/>
            <person name="Rusch D."/>
            <person name="Podicherti R."/>
            <person name="Tsui H.-C.T."/>
            <person name="Winkler M.E."/>
        </authorList>
    </citation>
    <scope>NUCLEOTIDE SEQUENCE</scope>
</reference>
<gene>
    <name evidence="3" type="ORF">METZ01_LOCUS233130</name>
</gene>
<dbReference type="GO" id="GO:0009244">
    <property type="term" value="P:lipopolysaccharide core region biosynthetic process"/>
    <property type="evidence" value="ECO:0007669"/>
    <property type="project" value="TreeGrafter"/>
</dbReference>
<dbReference type="Gene3D" id="3.40.50.2000">
    <property type="entry name" value="Glycogen Phosphorylase B"/>
    <property type="match status" value="1"/>
</dbReference>
<dbReference type="EMBL" id="UINC01058242">
    <property type="protein sequence ID" value="SVB80276.1"/>
    <property type="molecule type" value="Genomic_DNA"/>
</dbReference>
<evidence type="ECO:0000256" key="1">
    <source>
        <dbReference type="ARBA" id="ARBA00022676"/>
    </source>
</evidence>
<dbReference type="AlphaFoldDB" id="A0A382GYW3"/>
<dbReference type="PANTHER" id="PTHR30160:SF7">
    <property type="entry name" value="ADP-HEPTOSE--LPS HEPTOSYLTRANSFERASE 2"/>
    <property type="match status" value="1"/>
</dbReference>